<sequence>MVSQVSCKRVRETLTAVAEASSGRMKVLRGSGARRATQVAQHAAPVNGSPATSGRASLSMDGEFVAYARRRVTAAASIRFQPR</sequence>
<organism evidence="1 2">
    <name type="scientific">Iphiclides podalirius</name>
    <name type="common">scarce swallowtail</name>
    <dbReference type="NCBI Taxonomy" id="110791"/>
    <lineage>
        <taxon>Eukaryota</taxon>
        <taxon>Metazoa</taxon>
        <taxon>Ecdysozoa</taxon>
        <taxon>Arthropoda</taxon>
        <taxon>Hexapoda</taxon>
        <taxon>Insecta</taxon>
        <taxon>Pterygota</taxon>
        <taxon>Neoptera</taxon>
        <taxon>Endopterygota</taxon>
        <taxon>Lepidoptera</taxon>
        <taxon>Glossata</taxon>
        <taxon>Ditrysia</taxon>
        <taxon>Papilionoidea</taxon>
        <taxon>Papilionidae</taxon>
        <taxon>Papilioninae</taxon>
        <taxon>Iphiclides</taxon>
    </lineage>
</organism>
<protein>
    <submittedName>
        <fullName evidence="1">Uncharacterized protein</fullName>
    </submittedName>
</protein>
<feature type="non-terminal residue" evidence="1">
    <location>
        <position position="83"/>
    </location>
</feature>
<evidence type="ECO:0000313" key="1">
    <source>
        <dbReference type="EMBL" id="CAH2047237.1"/>
    </source>
</evidence>
<keyword evidence="2" id="KW-1185">Reference proteome</keyword>
<accession>A0ABN8I2G3</accession>
<gene>
    <name evidence="1" type="ORF">IPOD504_LOCUS5680</name>
</gene>
<proteinExistence type="predicted"/>
<dbReference type="Proteomes" id="UP000837857">
    <property type="component" value="Chromosome 17"/>
</dbReference>
<reference evidence="1" key="1">
    <citation type="submission" date="2022-03" db="EMBL/GenBank/DDBJ databases">
        <authorList>
            <person name="Martin H S."/>
        </authorList>
    </citation>
    <scope>NUCLEOTIDE SEQUENCE</scope>
</reference>
<name>A0ABN8I2G3_9NEOP</name>
<dbReference type="EMBL" id="OW152829">
    <property type="protein sequence ID" value="CAH2047237.1"/>
    <property type="molecule type" value="Genomic_DNA"/>
</dbReference>
<evidence type="ECO:0000313" key="2">
    <source>
        <dbReference type="Proteomes" id="UP000837857"/>
    </source>
</evidence>